<proteinExistence type="predicted"/>
<gene>
    <name evidence="4" type="ORF">FEK34_07395</name>
</gene>
<keyword evidence="2" id="KW-1133">Transmembrane helix</keyword>
<organism evidence="4 5">
    <name type="scientific">Nocardia cyriacigeorgica</name>
    <dbReference type="NCBI Taxonomy" id="135487"/>
    <lineage>
        <taxon>Bacteria</taxon>
        <taxon>Bacillati</taxon>
        <taxon>Actinomycetota</taxon>
        <taxon>Actinomycetes</taxon>
        <taxon>Mycobacteriales</taxon>
        <taxon>Nocardiaceae</taxon>
        <taxon>Nocardia</taxon>
    </lineage>
</organism>
<evidence type="ECO:0000313" key="4">
    <source>
        <dbReference type="EMBL" id="TLF79643.1"/>
    </source>
</evidence>
<evidence type="ECO:0000259" key="3">
    <source>
        <dbReference type="Pfam" id="PF10756"/>
    </source>
</evidence>
<evidence type="ECO:0000256" key="1">
    <source>
        <dbReference type="SAM" id="MobiDB-lite"/>
    </source>
</evidence>
<comment type="caution">
    <text evidence="4">The sequence shown here is derived from an EMBL/GenBank/DDBJ whole genome shotgun (WGS) entry which is preliminary data.</text>
</comment>
<dbReference type="AlphaFoldDB" id="A0A5R8NV80"/>
<feature type="domain" description="Low molecular weight protein antigen 6 PH" evidence="3">
    <location>
        <begin position="34"/>
        <end position="104"/>
    </location>
</feature>
<keyword evidence="2" id="KW-0472">Membrane</keyword>
<feature type="transmembrane region" description="Helical" evidence="2">
    <location>
        <begin position="12"/>
        <end position="33"/>
    </location>
</feature>
<reference evidence="4 5" key="1">
    <citation type="submission" date="2019-05" db="EMBL/GenBank/DDBJ databases">
        <title>Genomes sequences of two Nocardia cyriacigeorgica environmental isolates, type strains Nocardia asteroides ATCC 19247 and Nocardia cyriacigeorgica DSM 44484.</title>
        <authorList>
            <person name="Vautrin F."/>
            <person name="Bergeron E."/>
            <person name="Dubost A."/>
            <person name="Abrouk D."/>
            <person name="Rodriguez Nava V."/>
            <person name="Pujic P."/>
        </authorList>
    </citation>
    <scope>NUCLEOTIDE SEQUENCE [LARGE SCALE GENOMIC DNA]</scope>
    <source>
        <strain evidence="4 5">EML 446</strain>
    </source>
</reference>
<dbReference type="Pfam" id="PF10756">
    <property type="entry name" value="bPH_6"/>
    <property type="match status" value="1"/>
</dbReference>
<dbReference type="Proteomes" id="UP000306378">
    <property type="component" value="Unassembled WGS sequence"/>
</dbReference>
<dbReference type="InterPro" id="IPR019692">
    <property type="entry name" value="CFP-6_PH"/>
</dbReference>
<feature type="region of interest" description="Disordered" evidence="1">
    <location>
        <begin position="98"/>
        <end position="158"/>
    </location>
</feature>
<feature type="compositionally biased region" description="Basic and acidic residues" evidence="1">
    <location>
        <begin position="148"/>
        <end position="158"/>
    </location>
</feature>
<name>A0A5R8NV80_9NOCA</name>
<keyword evidence="2" id="KW-0812">Transmembrane</keyword>
<evidence type="ECO:0000313" key="5">
    <source>
        <dbReference type="Proteomes" id="UP000306378"/>
    </source>
</evidence>
<feature type="compositionally biased region" description="Polar residues" evidence="1">
    <location>
        <begin position="117"/>
        <end position="126"/>
    </location>
</feature>
<evidence type="ECO:0000256" key="2">
    <source>
        <dbReference type="SAM" id="Phobius"/>
    </source>
</evidence>
<sequence>MVLVLCVFFPFVGWPAALWWLFALPIAVSVWILRTQTTVSGAGLDLRTVFGSRHIDWAQVRGIRIPKRGYVRVHLDDDSEVKLPAVSYDRLRELVDASGGRIPDPFAGPAEPIESAEATTDGTTEPSSGADPTTGGDTPTPSEADTAAARDTDTTPGS</sequence>
<dbReference type="EMBL" id="VBUT01000003">
    <property type="protein sequence ID" value="TLF79643.1"/>
    <property type="molecule type" value="Genomic_DNA"/>
</dbReference>
<accession>A0A5R8NV80</accession>
<protein>
    <submittedName>
        <fullName evidence="4">PH domain-containing protein</fullName>
    </submittedName>
</protein>
<feature type="compositionally biased region" description="Low complexity" evidence="1">
    <location>
        <begin position="127"/>
        <end position="147"/>
    </location>
</feature>